<protein>
    <submittedName>
        <fullName evidence="2">Heterokaryon incompatibility protein-domain-containing protein</fullName>
    </submittedName>
</protein>
<sequence>MRLKNEPLTLWVDAICINQKDNPERSVQIRIMKDIYRTALAISIWLGHGDEHSSLVMRLIHFAAELYNQPREQAHDNLVITDIMNYALNRTNLQTLASFFTKDWRGQIWVIQEAVVARRALFVCGDETLGFQDFGHACFYWAALLKLPFPKTRSQRFSQLGIIVNGISPRGVL</sequence>
<dbReference type="PANTHER" id="PTHR24148:SF81">
    <property type="entry name" value="HETEROKARYON INCOMPATIBILITY DOMAIN-CONTAINING PROTEIN"/>
    <property type="match status" value="1"/>
</dbReference>
<dbReference type="AlphaFoldDB" id="A0AAN6VYA0"/>
<keyword evidence="3" id="KW-1185">Reference proteome</keyword>
<evidence type="ECO:0000313" key="3">
    <source>
        <dbReference type="Proteomes" id="UP001302321"/>
    </source>
</evidence>
<proteinExistence type="predicted"/>
<dbReference type="Proteomes" id="UP001302321">
    <property type="component" value="Unassembled WGS sequence"/>
</dbReference>
<organism evidence="2 3">
    <name type="scientific">Triangularia setosa</name>
    <dbReference type="NCBI Taxonomy" id="2587417"/>
    <lineage>
        <taxon>Eukaryota</taxon>
        <taxon>Fungi</taxon>
        <taxon>Dikarya</taxon>
        <taxon>Ascomycota</taxon>
        <taxon>Pezizomycotina</taxon>
        <taxon>Sordariomycetes</taxon>
        <taxon>Sordariomycetidae</taxon>
        <taxon>Sordariales</taxon>
        <taxon>Podosporaceae</taxon>
        <taxon>Triangularia</taxon>
    </lineage>
</organism>
<evidence type="ECO:0000313" key="2">
    <source>
        <dbReference type="EMBL" id="KAK4171963.1"/>
    </source>
</evidence>
<gene>
    <name evidence="2" type="ORF">QBC36DRAFT_338896</name>
</gene>
<reference evidence="2" key="2">
    <citation type="submission" date="2023-05" db="EMBL/GenBank/DDBJ databases">
        <authorList>
            <consortium name="Lawrence Berkeley National Laboratory"/>
            <person name="Steindorff A."/>
            <person name="Hensen N."/>
            <person name="Bonometti L."/>
            <person name="Westerberg I."/>
            <person name="Brannstrom I.O."/>
            <person name="Guillou S."/>
            <person name="Cros-Aarteil S."/>
            <person name="Calhoun S."/>
            <person name="Haridas S."/>
            <person name="Kuo A."/>
            <person name="Mondo S."/>
            <person name="Pangilinan J."/>
            <person name="Riley R."/>
            <person name="Labutti K."/>
            <person name="Andreopoulos B."/>
            <person name="Lipzen A."/>
            <person name="Chen C."/>
            <person name="Yanf M."/>
            <person name="Daum C."/>
            <person name="Ng V."/>
            <person name="Clum A."/>
            <person name="Ohm R."/>
            <person name="Martin F."/>
            <person name="Silar P."/>
            <person name="Natvig D."/>
            <person name="Lalanne C."/>
            <person name="Gautier V."/>
            <person name="Ament-Velasquez S.L."/>
            <person name="Kruys A."/>
            <person name="Hutchinson M.I."/>
            <person name="Powell A.J."/>
            <person name="Barry K."/>
            <person name="Miller A.N."/>
            <person name="Grigoriev I.V."/>
            <person name="Debuchy R."/>
            <person name="Gladieux P."/>
            <person name="Thoren M.H."/>
            <person name="Johannesson H."/>
        </authorList>
    </citation>
    <scope>NUCLEOTIDE SEQUENCE</scope>
    <source>
        <strain evidence="2">CBS 892.96</strain>
    </source>
</reference>
<feature type="domain" description="Heterokaryon incompatibility" evidence="1">
    <location>
        <begin position="5"/>
        <end position="113"/>
    </location>
</feature>
<dbReference type="EMBL" id="MU866480">
    <property type="protein sequence ID" value="KAK4171963.1"/>
    <property type="molecule type" value="Genomic_DNA"/>
</dbReference>
<dbReference type="InterPro" id="IPR010730">
    <property type="entry name" value="HET"/>
</dbReference>
<accession>A0AAN6VYA0</accession>
<comment type="caution">
    <text evidence="2">The sequence shown here is derived from an EMBL/GenBank/DDBJ whole genome shotgun (WGS) entry which is preliminary data.</text>
</comment>
<dbReference type="PANTHER" id="PTHR24148">
    <property type="entry name" value="ANKYRIN REPEAT DOMAIN-CONTAINING PROTEIN 39 HOMOLOG-RELATED"/>
    <property type="match status" value="1"/>
</dbReference>
<name>A0AAN6VYA0_9PEZI</name>
<dbReference type="InterPro" id="IPR052895">
    <property type="entry name" value="HetReg/Transcr_Mod"/>
</dbReference>
<reference evidence="2" key="1">
    <citation type="journal article" date="2023" name="Mol. Phylogenet. Evol.">
        <title>Genome-scale phylogeny and comparative genomics of the fungal order Sordariales.</title>
        <authorList>
            <person name="Hensen N."/>
            <person name="Bonometti L."/>
            <person name="Westerberg I."/>
            <person name="Brannstrom I.O."/>
            <person name="Guillou S."/>
            <person name="Cros-Aarteil S."/>
            <person name="Calhoun S."/>
            <person name="Haridas S."/>
            <person name="Kuo A."/>
            <person name="Mondo S."/>
            <person name="Pangilinan J."/>
            <person name="Riley R."/>
            <person name="LaButti K."/>
            <person name="Andreopoulos B."/>
            <person name="Lipzen A."/>
            <person name="Chen C."/>
            <person name="Yan M."/>
            <person name="Daum C."/>
            <person name="Ng V."/>
            <person name="Clum A."/>
            <person name="Steindorff A."/>
            <person name="Ohm R.A."/>
            <person name="Martin F."/>
            <person name="Silar P."/>
            <person name="Natvig D.O."/>
            <person name="Lalanne C."/>
            <person name="Gautier V."/>
            <person name="Ament-Velasquez S.L."/>
            <person name="Kruys A."/>
            <person name="Hutchinson M.I."/>
            <person name="Powell A.J."/>
            <person name="Barry K."/>
            <person name="Miller A.N."/>
            <person name="Grigoriev I.V."/>
            <person name="Debuchy R."/>
            <person name="Gladieux P."/>
            <person name="Hiltunen Thoren M."/>
            <person name="Johannesson H."/>
        </authorList>
    </citation>
    <scope>NUCLEOTIDE SEQUENCE</scope>
    <source>
        <strain evidence="2">CBS 892.96</strain>
    </source>
</reference>
<dbReference type="Pfam" id="PF06985">
    <property type="entry name" value="HET"/>
    <property type="match status" value="1"/>
</dbReference>
<evidence type="ECO:0000259" key="1">
    <source>
        <dbReference type="Pfam" id="PF06985"/>
    </source>
</evidence>